<evidence type="ECO:0000259" key="2">
    <source>
        <dbReference type="Pfam" id="PF03633"/>
    </source>
</evidence>
<evidence type="ECO:0000256" key="1">
    <source>
        <dbReference type="SAM" id="SignalP"/>
    </source>
</evidence>
<dbReference type="Proteomes" id="UP000238322">
    <property type="component" value="Unassembled WGS sequence"/>
</dbReference>
<dbReference type="PROSITE" id="PS51257">
    <property type="entry name" value="PROKAR_LIPOPROTEIN"/>
    <property type="match status" value="1"/>
</dbReference>
<dbReference type="SUPFAM" id="SSF48208">
    <property type="entry name" value="Six-hairpin glycosidases"/>
    <property type="match status" value="1"/>
</dbReference>
<feature type="chain" id="PRO_5015708581" description="Glycoside hydrolase family 65 C-terminal domain-containing protein" evidence="1">
    <location>
        <begin position="22"/>
        <end position="711"/>
    </location>
</feature>
<dbReference type="Pfam" id="PF03633">
    <property type="entry name" value="Glyco_hydro_65C"/>
    <property type="match status" value="1"/>
</dbReference>
<keyword evidence="1" id="KW-0732">Signal</keyword>
<evidence type="ECO:0000313" key="3">
    <source>
        <dbReference type="EMBL" id="PQO32706.1"/>
    </source>
</evidence>
<reference evidence="3 4" key="1">
    <citation type="submission" date="2018-02" db="EMBL/GenBank/DDBJ databases">
        <title>Comparative genomes isolates from brazilian mangrove.</title>
        <authorList>
            <person name="Araujo J.E."/>
            <person name="Taketani R.G."/>
            <person name="Silva M.C.P."/>
            <person name="Loureco M.V."/>
            <person name="Andreote F.D."/>
        </authorList>
    </citation>
    <scope>NUCLEOTIDE SEQUENCE [LARGE SCALE GENOMIC DNA]</scope>
    <source>
        <strain evidence="3 4">Hex-1 MGV</strain>
    </source>
</reference>
<proteinExistence type="predicted"/>
<feature type="domain" description="Glycoside hydrolase family 65 C-terminal" evidence="2">
    <location>
        <begin position="624"/>
        <end position="677"/>
    </location>
</feature>
<dbReference type="AlphaFoldDB" id="A0A2S8FKL8"/>
<feature type="signal peptide" evidence="1">
    <location>
        <begin position="1"/>
        <end position="21"/>
    </location>
</feature>
<gene>
    <name evidence="3" type="ORF">C5Y83_21150</name>
</gene>
<dbReference type="InterPro" id="IPR008928">
    <property type="entry name" value="6-hairpin_glycosidase_sf"/>
</dbReference>
<accession>A0A2S8FKL8</accession>
<evidence type="ECO:0000313" key="4">
    <source>
        <dbReference type="Proteomes" id="UP000238322"/>
    </source>
</evidence>
<dbReference type="Gene3D" id="1.50.10.10">
    <property type="match status" value="1"/>
</dbReference>
<dbReference type="InterPro" id="IPR012341">
    <property type="entry name" value="6hp_glycosidase-like_sf"/>
</dbReference>
<dbReference type="EMBL" id="PUHY01000012">
    <property type="protein sequence ID" value="PQO32706.1"/>
    <property type="molecule type" value="Genomic_DNA"/>
</dbReference>
<organism evidence="3 4">
    <name type="scientific">Blastopirellula marina</name>
    <dbReference type="NCBI Taxonomy" id="124"/>
    <lineage>
        <taxon>Bacteria</taxon>
        <taxon>Pseudomonadati</taxon>
        <taxon>Planctomycetota</taxon>
        <taxon>Planctomycetia</taxon>
        <taxon>Pirellulales</taxon>
        <taxon>Pirellulaceae</taxon>
        <taxon>Blastopirellula</taxon>
    </lineage>
</organism>
<dbReference type="Gene3D" id="2.60.420.10">
    <property type="entry name" value="Maltose phosphorylase, domain 3"/>
    <property type="match status" value="1"/>
</dbReference>
<name>A0A2S8FKL8_9BACT</name>
<sequence>MLTRLSLALIASLLSCCSVVAQERLPEFNVPGQESITKPLEAMFQRHHSARTNCSLWDSWLPMSTMWPSIGDDPSARDCREFYRRVYLGREIDSSGYVTMNQHRGHAHPGGWPFPLWEQAGGAGWHFTVQHDPYREMMQMQTMDAKAVEFVGADAIEQSDRHGLQLTTRGETTSLTLPVRPFDSIVAPFVVIEWSSDKLANDAAVQLQWRHPDDSQFNAAQSIDVVRNSGLGGQYGAGLKLSVVPVYTHERWNGRIEQLRFTWTNQEPQRITIRNIHTATDSRHPITNALYVRGCCEYFGWTQDIDFLQQNIQRMRKAIQYSLDEFHVREEGAMLVTWPGHDGRAGFTRDAVGHKLMHHGHGVGNNYWDLLPFGHYDCYASIVEFDALQAMAKLEKAVAMHPEWELPTPSISSEQLRDIADNLKQRAGERFWDKDKGRFVACIDADGIAHDYGFTFLNLEAIYYNFATPQQAKQILRWIDGERIVSGDTSTGDDIYHWRFAPRATTKRNTDWYCWVWNNPESIAWGDQVQDGGAVLGFSYHDLMARLKMLGPDNAAGRLSEIAKWYAEIEAEGGYRAYYAKPGRGSLQGGGTPGGLGVDHEFFESILVPQVMLYGFLGFQPTMDGFAIDPQLPSSWPSLEVTRIAAVDHVIDVKAARDSVEVCFRKVGEQPLRIQLPSGSWVAIEGKASIDGDVMLINPADAPKLIRIEKQ</sequence>
<dbReference type="OrthoDB" id="9815108at2"/>
<dbReference type="GO" id="GO:0005975">
    <property type="term" value="P:carbohydrate metabolic process"/>
    <property type="evidence" value="ECO:0007669"/>
    <property type="project" value="InterPro"/>
</dbReference>
<comment type="caution">
    <text evidence="3">The sequence shown here is derived from an EMBL/GenBank/DDBJ whole genome shotgun (WGS) entry which is preliminary data.</text>
</comment>
<dbReference type="RefSeq" id="WP_105331718.1">
    <property type="nucleotide sequence ID" value="NZ_PUHY01000012.1"/>
</dbReference>
<dbReference type="InterPro" id="IPR005194">
    <property type="entry name" value="Glyco_hydro_65_C"/>
</dbReference>
<protein>
    <recommendedName>
        <fullName evidence="2">Glycoside hydrolase family 65 C-terminal domain-containing protein</fullName>
    </recommendedName>
</protein>